<keyword evidence="2" id="KW-1185">Reference proteome</keyword>
<evidence type="ECO:0000313" key="2">
    <source>
        <dbReference type="Proteomes" id="UP001396334"/>
    </source>
</evidence>
<name>A0ABR2N7R1_9ROSI</name>
<dbReference type="PANTHER" id="PTHR47723:SF19">
    <property type="entry name" value="POLYNUCLEOTIDYL TRANSFERASE, RIBONUCLEASE H-LIKE SUPERFAMILY PROTEIN"/>
    <property type="match status" value="1"/>
</dbReference>
<dbReference type="InterPro" id="IPR044730">
    <property type="entry name" value="RNase_H-like_dom_plant"/>
</dbReference>
<dbReference type="InterPro" id="IPR053151">
    <property type="entry name" value="RNase_H-like"/>
</dbReference>
<proteinExistence type="predicted"/>
<protein>
    <recommendedName>
        <fullName evidence="3">RNase H type-1 domain-containing protein</fullName>
    </recommendedName>
</protein>
<dbReference type="CDD" id="cd06222">
    <property type="entry name" value="RNase_H_like"/>
    <property type="match status" value="1"/>
</dbReference>
<organism evidence="1 2">
    <name type="scientific">Hibiscus sabdariffa</name>
    <name type="common">roselle</name>
    <dbReference type="NCBI Taxonomy" id="183260"/>
    <lineage>
        <taxon>Eukaryota</taxon>
        <taxon>Viridiplantae</taxon>
        <taxon>Streptophyta</taxon>
        <taxon>Embryophyta</taxon>
        <taxon>Tracheophyta</taxon>
        <taxon>Spermatophyta</taxon>
        <taxon>Magnoliopsida</taxon>
        <taxon>eudicotyledons</taxon>
        <taxon>Gunneridae</taxon>
        <taxon>Pentapetalae</taxon>
        <taxon>rosids</taxon>
        <taxon>malvids</taxon>
        <taxon>Malvales</taxon>
        <taxon>Malvaceae</taxon>
        <taxon>Malvoideae</taxon>
        <taxon>Hibiscus</taxon>
    </lineage>
</organism>
<evidence type="ECO:0000313" key="1">
    <source>
        <dbReference type="EMBL" id="KAK8972184.1"/>
    </source>
</evidence>
<dbReference type="PANTHER" id="PTHR47723">
    <property type="entry name" value="OS05G0353850 PROTEIN"/>
    <property type="match status" value="1"/>
</dbReference>
<accession>A0ABR2N7R1</accession>
<gene>
    <name evidence="1" type="ORF">V6N11_024208</name>
</gene>
<dbReference type="EMBL" id="JBBPBN010000225">
    <property type="protein sequence ID" value="KAK8972184.1"/>
    <property type="molecule type" value="Genomic_DNA"/>
</dbReference>
<sequence>MASCGGVVRDFNGGWLGGFVKLIGCCLALDVKLWEAYIGLLEAWDFGARKVVLEMDSLVNRDWEVRFQCAARQGNAVADGMAKLLNDRSSLICRFVVPPSTIGRLLLVDTPMLSAEDAKFSQHL</sequence>
<dbReference type="Proteomes" id="UP001396334">
    <property type="component" value="Unassembled WGS sequence"/>
</dbReference>
<reference evidence="1 2" key="1">
    <citation type="journal article" date="2024" name="G3 (Bethesda)">
        <title>Genome assembly of Hibiscus sabdariffa L. provides insights into metabolisms of medicinal natural products.</title>
        <authorList>
            <person name="Kim T."/>
        </authorList>
    </citation>
    <scope>NUCLEOTIDE SEQUENCE [LARGE SCALE GENOMIC DNA]</scope>
    <source>
        <strain evidence="1">TK-2024</strain>
        <tissue evidence="1">Old leaves</tissue>
    </source>
</reference>
<comment type="caution">
    <text evidence="1">The sequence shown here is derived from an EMBL/GenBank/DDBJ whole genome shotgun (WGS) entry which is preliminary data.</text>
</comment>
<evidence type="ECO:0008006" key="3">
    <source>
        <dbReference type="Google" id="ProtNLM"/>
    </source>
</evidence>